<protein>
    <submittedName>
        <fullName evidence="2">Uncharacterized protein</fullName>
    </submittedName>
</protein>
<accession>A0A0C2J6Y8</accession>
<gene>
    <name evidence="2" type="ORF">RF11_11561</name>
</gene>
<reference evidence="2 3" key="1">
    <citation type="journal article" date="2014" name="Genome Biol. Evol.">
        <title>The genome of the myxosporean Thelohanellus kitauei shows adaptations to nutrient acquisition within its fish host.</title>
        <authorList>
            <person name="Yang Y."/>
            <person name="Xiong J."/>
            <person name="Zhou Z."/>
            <person name="Huo F."/>
            <person name="Miao W."/>
            <person name="Ran C."/>
            <person name="Liu Y."/>
            <person name="Zhang J."/>
            <person name="Feng J."/>
            <person name="Wang M."/>
            <person name="Wang M."/>
            <person name="Wang L."/>
            <person name="Yao B."/>
        </authorList>
    </citation>
    <scope>NUCLEOTIDE SEQUENCE [LARGE SCALE GENOMIC DNA]</scope>
    <source>
        <strain evidence="2">Wuqing</strain>
    </source>
</reference>
<dbReference type="AlphaFoldDB" id="A0A0C2J6Y8"/>
<organism evidence="2 3">
    <name type="scientific">Thelohanellus kitauei</name>
    <name type="common">Myxosporean</name>
    <dbReference type="NCBI Taxonomy" id="669202"/>
    <lineage>
        <taxon>Eukaryota</taxon>
        <taxon>Metazoa</taxon>
        <taxon>Cnidaria</taxon>
        <taxon>Myxozoa</taxon>
        <taxon>Myxosporea</taxon>
        <taxon>Bivalvulida</taxon>
        <taxon>Platysporina</taxon>
        <taxon>Myxobolidae</taxon>
        <taxon>Thelohanellus</taxon>
    </lineage>
</organism>
<comment type="caution">
    <text evidence="2">The sequence shown here is derived from an EMBL/GenBank/DDBJ whole genome shotgun (WGS) entry which is preliminary data.</text>
</comment>
<name>A0A0C2J6Y8_THEKT</name>
<dbReference type="EMBL" id="JWZT01000764">
    <property type="protein sequence ID" value="KII73584.1"/>
    <property type="molecule type" value="Genomic_DNA"/>
</dbReference>
<sequence>MALKHRSREVDPNSSAEEPTVVDLSGQNLMHHLRHSHNISSDLTSLTSSSPAKVAGQSAPGKHRAGRKANNYNELATSATPNNPCHNLRIYRPIWQIGNSYQTTGRRFPMAQYSIVEDATSPKDIKANSVLRSTARPLAQLQANQIWFRPLRRLDTCATAHATKVESLLVEWSASSSTFKSQGYSGWRE</sequence>
<proteinExistence type="predicted"/>
<dbReference type="Proteomes" id="UP000031668">
    <property type="component" value="Unassembled WGS sequence"/>
</dbReference>
<evidence type="ECO:0000313" key="3">
    <source>
        <dbReference type="Proteomes" id="UP000031668"/>
    </source>
</evidence>
<keyword evidence="3" id="KW-1185">Reference proteome</keyword>
<feature type="region of interest" description="Disordered" evidence="1">
    <location>
        <begin position="1"/>
        <end position="20"/>
    </location>
</feature>
<feature type="region of interest" description="Disordered" evidence="1">
    <location>
        <begin position="39"/>
        <end position="68"/>
    </location>
</feature>
<feature type="compositionally biased region" description="Low complexity" evidence="1">
    <location>
        <begin position="40"/>
        <end position="50"/>
    </location>
</feature>
<evidence type="ECO:0000313" key="2">
    <source>
        <dbReference type="EMBL" id="KII73584.1"/>
    </source>
</evidence>
<evidence type="ECO:0000256" key="1">
    <source>
        <dbReference type="SAM" id="MobiDB-lite"/>
    </source>
</evidence>